<sequence length="267" mass="30014">MSRYVLDVDGGHGDNGPMASPDARDLRGSSFTGTDLTGARFRDCDMRHVKIISSVLVDVSVSGEIENFFVNGIDVTGYVAAELDRRHPERVLVREMKTVADHHKAWQTIETLWSDTLTRAGRLPEPFLHERVEDEWSLVETLRHLVFATDLWVSQLILDLPASYHRLALPPSDHPPEALASLGLDLDAHPTYTEVLSVRSERAALVRDVLGHLTEDRLRSRCPGTFPPAWDEPSPSVGEALAVMMEEEIEHHRYALRDLRALESRRG</sequence>
<evidence type="ECO:0000313" key="4">
    <source>
        <dbReference type="Proteomes" id="UP001499930"/>
    </source>
</evidence>
<reference evidence="3 4" key="1">
    <citation type="journal article" date="2019" name="Int. J. Syst. Evol. Microbiol.">
        <title>The Global Catalogue of Microorganisms (GCM) 10K type strain sequencing project: providing services to taxonomists for standard genome sequencing and annotation.</title>
        <authorList>
            <consortium name="The Broad Institute Genomics Platform"/>
            <consortium name="The Broad Institute Genome Sequencing Center for Infectious Disease"/>
            <person name="Wu L."/>
            <person name="Ma J."/>
        </authorList>
    </citation>
    <scope>NUCLEOTIDE SEQUENCE [LARGE SCALE GENOMIC DNA]</scope>
    <source>
        <strain evidence="3 4">JCM 3106</strain>
    </source>
</reference>
<dbReference type="Gene3D" id="2.160.20.80">
    <property type="entry name" value="E3 ubiquitin-protein ligase SopA"/>
    <property type="match status" value="1"/>
</dbReference>
<name>A0ABN3XT00_9ACTN</name>
<feature type="domain" description="DinB-like" evidence="2">
    <location>
        <begin position="109"/>
        <end position="254"/>
    </location>
</feature>
<evidence type="ECO:0000259" key="2">
    <source>
        <dbReference type="Pfam" id="PF12867"/>
    </source>
</evidence>
<dbReference type="SUPFAM" id="SSF141571">
    <property type="entry name" value="Pentapeptide repeat-like"/>
    <property type="match status" value="1"/>
</dbReference>
<feature type="region of interest" description="Disordered" evidence="1">
    <location>
        <begin position="8"/>
        <end position="29"/>
    </location>
</feature>
<evidence type="ECO:0000313" key="3">
    <source>
        <dbReference type="EMBL" id="GAA2988047.1"/>
    </source>
</evidence>
<dbReference type="RefSeq" id="WP_344887481.1">
    <property type="nucleotide sequence ID" value="NZ_BAAAWD010000002.1"/>
</dbReference>
<gene>
    <name evidence="3" type="ORF">GCM10017559_04880</name>
</gene>
<protein>
    <submittedName>
        <fullName evidence="3">DinB family protein</fullName>
    </submittedName>
</protein>
<proteinExistence type="predicted"/>
<dbReference type="Gene3D" id="1.20.120.450">
    <property type="entry name" value="dinb family like domain"/>
    <property type="match status" value="1"/>
</dbReference>
<dbReference type="Pfam" id="PF12867">
    <property type="entry name" value="DinB_2"/>
    <property type="match status" value="1"/>
</dbReference>
<dbReference type="InterPro" id="IPR034660">
    <property type="entry name" value="DinB/YfiT-like"/>
</dbReference>
<dbReference type="Proteomes" id="UP001499930">
    <property type="component" value="Unassembled WGS sequence"/>
</dbReference>
<organism evidence="3 4">
    <name type="scientific">Streptosporangium longisporum</name>
    <dbReference type="NCBI Taxonomy" id="46187"/>
    <lineage>
        <taxon>Bacteria</taxon>
        <taxon>Bacillati</taxon>
        <taxon>Actinomycetota</taxon>
        <taxon>Actinomycetes</taxon>
        <taxon>Streptosporangiales</taxon>
        <taxon>Streptosporangiaceae</taxon>
        <taxon>Streptosporangium</taxon>
    </lineage>
</organism>
<dbReference type="InterPro" id="IPR001646">
    <property type="entry name" value="5peptide_repeat"/>
</dbReference>
<evidence type="ECO:0000256" key="1">
    <source>
        <dbReference type="SAM" id="MobiDB-lite"/>
    </source>
</evidence>
<dbReference type="InterPro" id="IPR024775">
    <property type="entry name" value="DinB-like"/>
</dbReference>
<dbReference type="EMBL" id="BAAAWD010000002">
    <property type="protein sequence ID" value="GAA2988047.1"/>
    <property type="molecule type" value="Genomic_DNA"/>
</dbReference>
<dbReference type="Pfam" id="PF00805">
    <property type="entry name" value="Pentapeptide"/>
    <property type="match status" value="1"/>
</dbReference>
<dbReference type="SUPFAM" id="SSF109854">
    <property type="entry name" value="DinB/YfiT-like putative metalloenzymes"/>
    <property type="match status" value="1"/>
</dbReference>
<accession>A0ABN3XT00</accession>
<comment type="caution">
    <text evidence="3">The sequence shown here is derived from an EMBL/GenBank/DDBJ whole genome shotgun (WGS) entry which is preliminary data.</text>
</comment>
<keyword evidence="4" id="KW-1185">Reference proteome</keyword>